<evidence type="ECO:0000256" key="4">
    <source>
        <dbReference type="ARBA" id="ARBA00023136"/>
    </source>
</evidence>
<reference evidence="7 8" key="1">
    <citation type="submission" date="2020-02" db="EMBL/GenBank/DDBJ databases">
        <title>Pelistega sp. NLN82 were isolated from wild rodents of the Hainan Island.</title>
        <authorList>
            <person name="Niu N."/>
            <person name="Zhou J."/>
        </authorList>
    </citation>
    <scope>NUCLEOTIDE SEQUENCE [LARGE SCALE GENOMIC DNA]</scope>
    <source>
        <strain evidence="7 8">NLN82</strain>
    </source>
</reference>
<feature type="transmembrane region" description="Helical" evidence="5">
    <location>
        <begin position="115"/>
        <end position="133"/>
    </location>
</feature>
<dbReference type="GO" id="GO:0016491">
    <property type="term" value="F:oxidoreductase activity"/>
    <property type="evidence" value="ECO:0007669"/>
    <property type="project" value="InterPro"/>
</dbReference>
<keyword evidence="3 5" id="KW-1133">Transmembrane helix</keyword>
<dbReference type="GO" id="GO:0008610">
    <property type="term" value="P:lipid biosynthetic process"/>
    <property type="evidence" value="ECO:0007669"/>
    <property type="project" value="InterPro"/>
</dbReference>
<evidence type="ECO:0000256" key="5">
    <source>
        <dbReference type="SAM" id="Phobius"/>
    </source>
</evidence>
<dbReference type="AlphaFoldDB" id="A0A6L9Y584"/>
<dbReference type="EMBL" id="JAAGYR010000006">
    <property type="protein sequence ID" value="NEN75513.1"/>
    <property type="molecule type" value="Genomic_DNA"/>
</dbReference>
<comment type="caution">
    <text evidence="7">The sequence shown here is derived from an EMBL/GenBank/DDBJ whole genome shotgun (WGS) entry which is preliminary data.</text>
</comment>
<dbReference type="RefSeq" id="WP_163764171.1">
    <property type="nucleotide sequence ID" value="NZ_JAAGYR010000006.1"/>
</dbReference>
<keyword evidence="2 5" id="KW-0812">Transmembrane</keyword>
<organism evidence="7 8">
    <name type="scientific">Pelistega ratti</name>
    <dbReference type="NCBI Taxonomy" id="2652177"/>
    <lineage>
        <taxon>Bacteria</taxon>
        <taxon>Pseudomonadati</taxon>
        <taxon>Pseudomonadota</taxon>
        <taxon>Betaproteobacteria</taxon>
        <taxon>Burkholderiales</taxon>
        <taxon>Alcaligenaceae</taxon>
        <taxon>Pelistega</taxon>
    </lineage>
</organism>
<protein>
    <submittedName>
        <fullName evidence="7">Sterol desaturase family protein</fullName>
    </submittedName>
</protein>
<keyword evidence="4 5" id="KW-0472">Membrane</keyword>
<evidence type="ECO:0000313" key="7">
    <source>
        <dbReference type="EMBL" id="NEN75513.1"/>
    </source>
</evidence>
<dbReference type="Proteomes" id="UP000477651">
    <property type="component" value="Unassembled WGS sequence"/>
</dbReference>
<gene>
    <name evidence="7" type="ORF">F9B74_04120</name>
</gene>
<sequence>MLAELWEGSLANPAQRIFWLYILSSALIALIYTLYQMYRHPLSSQDKTLGQQLKAYLLHPSALLDYRYFFIGTLIKVGLVAPLIISVKTIAIWVFKGLAPYIGTPITALSYEAIAILYTLCLFVVSDFSRYILHRWMHKNKYLWQFHKVHHSAPLLNPLTFYRVHPIENFLFGLRYAISVGIMTGVFLSLFGPRINMWTVLGANGFVFIFSLLGTHLRHSHLFVTYPKWLERFFISPAMHQIHHYKGYGRYNYGGYLAIWDKLFHSWLPSKAISTKPSFGMPQQEMQKYQNVSQLLFQPFRALIRLKRTS</sequence>
<comment type="subcellular location">
    <subcellularLocation>
        <location evidence="1">Membrane</location>
    </subcellularLocation>
</comment>
<evidence type="ECO:0000256" key="2">
    <source>
        <dbReference type="ARBA" id="ARBA00022692"/>
    </source>
</evidence>
<evidence type="ECO:0000256" key="3">
    <source>
        <dbReference type="ARBA" id="ARBA00022989"/>
    </source>
</evidence>
<keyword evidence="8" id="KW-1185">Reference proteome</keyword>
<feature type="domain" description="Fatty acid hydroxylase" evidence="6">
    <location>
        <begin position="120"/>
        <end position="265"/>
    </location>
</feature>
<feature type="transmembrane region" description="Helical" evidence="5">
    <location>
        <begin position="170"/>
        <end position="191"/>
    </location>
</feature>
<proteinExistence type="predicted"/>
<dbReference type="InterPro" id="IPR050307">
    <property type="entry name" value="Sterol_Desaturase_Related"/>
</dbReference>
<feature type="transmembrane region" description="Helical" evidence="5">
    <location>
        <begin position="197"/>
        <end position="217"/>
    </location>
</feature>
<dbReference type="InterPro" id="IPR006694">
    <property type="entry name" value="Fatty_acid_hydroxylase"/>
</dbReference>
<evidence type="ECO:0000313" key="8">
    <source>
        <dbReference type="Proteomes" id="UP000477651"/>
    </source>
</evidence>
<evidence type="ECO:0000256" key="1">
    <source>
        <dbReference type="ARBA" id="ARBA00004370"/>
    </source>
</evidence>
<dbReference type="PANTHER" id="PTHR11863">
    <property type="entry name" value="STEROL DESATURASE"/>
    <property type="match status" value="1"/>
</dbReference>
<dbReference type="GO" id="GO:0005506">
    <property type="term" value="F:iron ion binding"/>
    <property type="evidence" value="ECO:0007669"/>
    <property type="project" value="InterPro"/>
</dbReference>
<dbReference type="GO" id="GO:0016020">
    <property type="term" value="C:membrane"/>
    <property type="evidence" value="ECO:0007669"/>
    <property type="project" value="UniProtKB-SubCell"/>
</dbReference>
<feature type="transmembrane region" description="Helical" evidence="5">
    <location>
        <begin position="17"/>
        <end position="35"/>
    </location>
</feature>
<feature type="transmembrane region" description="Helical" evidence="5">
    <location>
        <begin position="68"/>
        <end position="95"/>
    </location>
</feature>
<dbReference type="Pfam" id="PF04116">
    <property type="entry name" value="FA_hydroxylase"/>
    <property type="match status" value="1"/>
</dbReference>
<accession>A0A6L9Y584</accession>
<name>A0A6L9Y584_9BURK</name>
<evidence type="ECO:0000259" key="6">
    <source>
        <dbReference type="Pfam" id="PF04116"/>
    </source>
</evidence>